<protein>
    <submittedName>
        <fullName evidence="2">Uncharacterized protein</fullName>
    </submittedName>
</protein>
<dbReference type="EMBL" id="JBHRZF010000120">
    <property type="protein sequence ID" value="MFC3861074.1"/>
    <property type="molecule type" value="Genomic_DNA"/>
</dbReference>
<accession>A0ABV8A6U4</accession>
<gene>
    <name evidence="2" type="ORF">ACFOPQ_09905</name>
</gene>
<evidence type="ECO:0000313" key="3">
    <source>
        <dbReference type="Proteomes" id="UP001595748"/>
    </source>
</evidence>
<feature type="chain" id="PRO_5047420788" evidence="1">
    <location>
        <begin position="20"/>
        <end position="233"/>
    </location>
</feature>
<keyword evidence="1" id="KW-0732">Signal</keyword>
<proteinExistence type="predicted"/>
<evidence type="ECO:0000256" key="1">
    <source>
        <dbReference type="SAM" id="SignalP"/>
    </source>
</evidence>
<sequence>MKTGNWALAAALSLGLAQAGGGVRITSALNCPPMKTSGPAINCQWRTPSGTLVIEGNPRKSSIKLSATSRAGKSLWSEERVDFIQSVKVMDDVLLVQTSNNGIGAYITLHTALISSKLERPVWVWGMPIIARPTDHLALFTQEDVIRPEDSAGLAFQRVTLTPEIRVDPIHFDQPSRPSCGVAHGGWEAFGQPKFTQRYVYVVRQDDCGYFMTRFNWVTPQAKPLSYPIPAPH</sequence>
<feature type="signal peptide" evidence="1">
    <location>
        <begin position="1"/>
        <end position="19"/>
    </location>
</feature>
<evidence type="ECO:0000313" key="2">
    <source>
        <dbReference type="EMBL" id="MFC3861074.1"/>
    </source>
</evidence>
<dbReference type="Proteomes" id="UP001595748">
    <property type="component" value="Unassembled WGS sequence"/>
</dbReference>
<reference evidence="3" key="1">
    <citation type="journal article" date="2019" name="Int. J. Syst. Evol. Microbiol.">
        <title>The Global Catalogue of Microorganisms (GCM) 10K type strain sequencing project: providing services to taxonomists for standard genome sequencing and annotation.</title>
        <authorList>
            <consortium name="The Broad Institute Genomics Platform"/>
            <consortium name="The Broad Institute Genome Sequencing Center for Infectious Disease"/>
            <person name="Wu L."/>
            <person name="Ma J."/>
        </authorList>
    </citation>
    <scope>NUCLEOTIDE SEQUENCE [LARGE SCALE GENOMIC DNA]</scope>
    <source>
        <strain evidence="3">CCTCC AB 2013263</strain>
    </source>
</reference>
<dbReference type="RefSeq" id="WP_380077616.1">
    <property type="nucleotide sequence ID" value="NZ_JBHRZF010000120.1"/>
</dbReference>
<name>A0ABV8A6U4_9DEIO</name>
<comment type="caution">
    <text evidence="2">The sequence shown here is derived from an EMBL/GenBank/DDBJ whole genome shotgun (WGS) entry which is preliminary data.</text>
</comment>
<organism evidence="2 3">
    <name type="scientific">Deinococcus antarcticus</name>
    <dbReference type="NCBI Taxonomy" id="1298767"/>
    <lineage>
        <taxon>Bacteria</taxon>
        <taxon>Thermotogati</taxon>
        <taxon>Deinococcota</taxon>
        <taxon>Deinococci</taxon>
        <taxon>Deinococcales</taxon>
        <taxon>Deinococcaceae</taxon>
        <taxon>Deinococcus</taxon>
    </lineage>
</organism>
<keyword evidence="3" id="KW-1185">Reference proteome</keyword>